<dbReference type="Gene3D" id="3.40.50.2000">
    <property type="entry name" value="Glycogen Phosphorylase B"/>
    <property type="match status" value="1"/>
</dbReference>
<evidence type="ECO:0000313" key="2">
    <source>
        <dbReference type="EMBL" id="CAC11833.1"/>
    </source>
</evidence>
<dbReference type="InParanoid" id="Q9HKA6"/>
<reference evidence="2 3" key="1">
    <citation type="journal article" date="2000" name="Nature">
        <title>The genome sequence of the thermoacidophilic scavenger Thermoplasma acidophilum.</title>
        <authorList>
            <person name="Ruepp A."/>
            <person name="Graml W."/>
            <person name="Santos-Martinez M.L."/>
            <person name="Koretke K.K."/>
            <person name="Volker C."/>
            <person name="Mewes H.W."/>
            <person name="Frishman D."/>
            <person name="Stocker S."/>
            <person name="Lupas A.N."/>
            <person name="Baumeister W."/>
        </authorList>
    </citation>
    <scope>NUCLEOTIDE SEQUENCE [LARGE SCALE GENOMIC DNA]</scope>
    <source>
        <strain evidence="3">ATCC 25905 / DSM 1728 / JCM 9062 / NBRC 15155 / AMRC-C165</strain>
    </source>
</reference>
<dbReference type="HOGENOM" id="CLU_720841_0_0_2"/>
<dbReference type="eggNOG" id="arCOG07390">
    <property type="taxonomic scope" value="Archaea"/>
</dbReference>
<name>Q9HKA6_THEAC</name>
<dbReference type="STRING" id="273075.gene:9571915"/>
<proteinExistence type="predicted"/>
<dbReference type="EnsemblBacteria" id="CAC11833">
    <property type="protein sequence ID" value="CAC11833"/>
    <property type="gene ID" value="CAC11833"/>
</dbReference>
<dbReference type="KEGG" id="tac:Ta0695"/>
<evidence type="ECO:0000259" key="1">
    <source>
        <dbReference type="Pfam" id="PF00534"/>
    </source>
</evidence>
<gene>
    <name evidence="2" type="ordered locus">Ta0695</name>
</gene>
<dbReference type="PANTHER" id="PTHR45947">
    <property type="entry name" value="SULFOQUINOVOSYL TRANSFERASE SQD2"/>
    <property type="match status" value="1"/>
</dbReference>
<dbReference type="InterPro" id="IPR050194">
    <property type="entry name" value="Glycosyltransferase_grp1"/>
</dbReference>
<sequence>MRIVFCTLADLRTGRGVENVILNLIKYRPSDIQILLIQTDRLPNKRISNDYVQEVLREIDIITIHRHGIQSRNKFMKLLEEFLIRPAILDYRQAIKEGKFKNLGHIDLAYLFYNHYSIFFKGYKIPIIGGGHTDPLKNPKMFLEKNLKNVLYYLLYYKIYFRIYFKYLNGYHAFPKDADIFQYLKFKYEMVLPIGTDTSIYHPDFEDRHGKVTFFFNAALTYKKGLDIILPMLDMLGDIEIEFHIAGSGELEDVIKHQKKVVYHGVPSNDELSRLYRSFDVFVYPSKEDYFPQVVLQALASGMYVLAGDFLRGVFDEFEGKYLEYVGMNPEAFAKRINEILKNPEIIDHDKKLEFEYVKENYDWSVIAKRFYDYLKEFVSLNK</sequence>
<dbReference type="PANTHER" id="PTHR45947:SF3">
    <property type="entry name" value="SULFOQUINOVOSYL TRANSFERASE SQD2"/>
    <property type="match status" value="1"/>
</dbReference>
<dbReference type="CDD" id="cd03801">
    <property type="entry name" value="GT4_PimA-like"/>
    <property type="match status" value="1"/>
</dbReference>
<evidence type="ECO:0000313" key="3">
    <source>
        <dbReference type="Proteomes" id="UP000001024"/>
    </source>
</evidence>
<accession>Q9HKA6</accession>
<organism evidence="2 3">
    <name type="scientific">Thermoplasma acidophilum (strain ATCC 25905 / DSM 1728 / JCM 9062 / NBRC 15155 / AMRC-C165)</name>
    <dbReference type="NCBI Taxonomy" id="273075"/>
    <lineage>
        <taxon>Archaea</taxon>
        <taxon>Methanobacteriati</taxon>
        <taxon>Thermoplasmatota</taxon>
        <taxon>Thermoplasmata</taxon>
        <taxon>Thermoplasmatales</taxon>
        <taxon>Thermoplasmataceae</taxon>
        <taxon>Thermoplasma</taxon>
    </lineage>
</organism>
<dbReference type="Proteomes" id="UP000001024">
    <property type="component" value="Chromosome"/>
</dbReference>
<dbReference type="CAZy" id="GT4">
    <property type="family name" value="Glycosyltransferase Family 4"/>
</dbReference>
<dbReference type="GO" id="GO:0016757">
    <property type="term" value="F:glycosyltransferase activity"/>
    <property type="evidence" value="ECO:0007669"/>
    <property type="project" value="InterPro"/>
</dbReference>
<dbReference type="RefSeq" id="WP_010901117.1">
    <property type="nucleotide sequence ID" value="NC_002578.1"/>
</dbReference>
<dbReference type="EMBL" id="AL445065">
    <property type="protein sequence ID" value="CAC11833.1"/>
    <property type="molecule type" value="Genomic_DNA"/>
</dbReference>
<dbReference type="PaxDb" id="273075-Ta0695"/>
<dbReference type="Pfam" id="PF00534">
    <property type="entry name" value="Glycos_transf_1"/>
    <property type="match status" value="1"/>
</dbReference>
<feature type="domain" description="Glycosyl transferase family 1" evidence="1">
    <location>
        <begin position="206"/>
        <end position="345"/>
    </location>
</feature>
<dbReference type="SUPFAM" id="SSF53756">
    <property type="entry name" value="UDP-Glycosyltransferase/glycogen phosphorylase"/>
    <property type="match status" value="1"/>
</dbReference>
<dbReference type="AlphaFoldDB" id="Q9HKA6"/>
<dbReference type="OrthoDB" id="57548at2157"/>
<keyword evidence="3" id="KW-1185">Reference proteome</keyword>
<protein>
    <recommendedName>
        <fullName evidence="1">Glycosyl transferase family 1 domain-containing protein</fullName>
    </recommendedName>
</protein>
<dbReference type="InterPro" id="IPR001296">
    <property type="entry name" value="Glyco_trans_1"/>
</dbReference>